<dbReference type="PANTHER" id="PTHR30461:SF2">
    <property type="entry name" value="SERINE RECOMBINASE PINE-RELATED"/>
    <property type="match status" value="1"/>
</dbReference>
<dbReference type="Gene3D" id="3.40.50.1390">
    <property type="entry name" value="Resolvase, N-terminal catalytic domain"/>
    <property type="match status" value="1"/>
</dbReference>
<evidence type="ECO:0000313" key="4">
    <source>
        <dbReference type="EMBL" id="MBL6445745.1"/>
    </source>
</evidence>
<dbReference type="SUPFAM" id="SSF53041">
    <property type="entry name" value="Resolvase-like"/>
    <property type="match status" value="1"/>
</dbReference>
<name>A0A937KD74_9BACT</name>
<dbReference type="EMBL" id="JAEUGD010000018">
    <property type="protein sequence ID" value="MBL6445745.1"/>
    <property type="molecule type" value="Genomic_DNA"/>
</dbReference>
<organism evidence="4 5">
    <name type="scientific">Fulvivirga marina</name>
    <dbReference type="NCBI Taxonomy" id="2494733"/>
    <lineage>
        <taxon>Bacteria</taxon>
        <taxon>Pseudomonadati</taxon>
        <taxon>Bacteroidota</taxon>
        <taxon>Cytophagia</taxon>
        <taxon>Cytophagales</taxon>
        <taxon>Fulvivirgaceae</taxon>
        <taxon>Fulvivirga</taxon>
    </lineage>
</organism>
<proteinExistence type="predicted"/>
<dbReference type="InterPro" id="IPR011109">
    <property type="entry name" value="DNA_bind_recombinase_dom"/>
</dbReference>
<dbReference type="PANTHER" id="PTHR30461">
    <property type="entry name" value="DNA-INVERTASE FROM LAMBDOID PROPHAGE"/>
    <property type="match status" value="1"/>
</dbReference>
<gene>
    <name evidence="4" type="ORF">JMN32_05455</name>
</gene>
<evidence type="ECO:0000256" key="1">
    <source>
        <dbReference type="ARBA" id="ARBA00023125"/>
    </source>
</evidence>
<dbReference type="InterPro" id="IPR036162">
    <property type="entry name" value="Resolvase-like_N_sf"/>
</dbReference>
<accession>A0A937KD74</accession>
<dbReference type="PROSITE" id="PS51736">
    <property type="entry name" value="RECOMBINASES_3"/>
    <property type="match status" value="1"/>
</dbReference>
<dbReference type="SMART" id="SM00857">
    <property type="entry name" value="Resolvase"/>
    <property type="match status" value="1"/>
</dbReference>
<keyword evidence="1" id="KW-0238">DNA-binding</keyword>
<feature type="domain" description="Resolvase/invertase-type recombinase catalytic" evidence="3">
    <location>
        <begin position="24"/>
        <end position="172"/>
    </location>
</feature>
<evidence type="ECO:0000256" key="2">
    <source>
        <dbReference type="ARBA" id="ARBA00023172"/>
    </source>
</evidence>
<dbReference type="AlphaFoldDB" id="A0A937KD74"/>
<reference evidence="4" key="1">
    <citation type="submission" date="2021-01" db="EMBL/GenBank/DDBJ databases">
        <title>Fulvivirga kasyanovii gen. nov., sp nov., a novel member of the phylum Bacteroidetes isolated from seawater in a mussel farm.</title>
        <authorList>
            <person name="Zhao L.-H."/>
            <person name="Wang Z.-J."/>
        </authorList>
    </citation>
    <scope>NUCLEOTIDE SEQUENCE</scope>
    <source>
        <strain evidence="4">29W222</strain>
    </source>
</reference>
<dbReference type="InterPro" id="IPR006119">
    <property type="entry name" value="Resolv_N"/>
</dbReference>
<dbReference type="Pfam" id="PF07508">
    <property type="entry name" value="Recombinase"/>
    <property type="match status" value="1"/>
</dbReference>
<keyword evidence="5" id="KW-1185">Reference proteome</keyword>
<dbReference type="InterPro" id="IPR050639">
    <property type="entry name" value="SSR_resolvase"/>
</dbReference>
<dbReference type="GO" id="GO:0003677">
    <property type="term" value="F:DNA binding"/>
    <property type="evidence" value="ECO:0007669"/>
    <property type="project" value="UniProtKB-KW"/>
</dbReference>
<evidence type="ECO:0000313" key="5">
    <source>
        <dbReference type="Proteomes" id="UP000614216"/>
    </source>
</evidence>
<dbReference type="Pfam" id="PF00239">
    <property type="entry name" value="Resolvase"/>
    <property type="match status" value="1"/>
</dbReference>
<dbReference type="Gene3D" id="3.90.1750.20">
    <property type="entry name" value="Putative Large Serine Recombinase, Chain B, Domain 2"/>
    <property type="match status" value="1"/>
</dbReference>
<protein>
    <submittedName>
        <fullName evidence="4">Recombinase family protein</fullName>
    </submittedName>
</protein>
<dbReference type="Proteomes" id="UP000614216">
    <property type="component" value="Unassembled WGS sequence"/>
</dbReference>
<dbReference type="InterPro" id="IPR038109">
    <property type="entry name" value="DNA_bind_recomb_sf"/>
</dbReference>
<sequence>MRDLHIFQQFAKKSKLSSHNKDGEGVIYTRVSTKEQLENNASLATQKKCCIAFANRKGIKVRAYFGGTYESAKSDERKEFQKMIAYVKSRKSISYIIVYSYDRFSRTGTNAAYISEQLKKQGILTLSATQEVNADTAAGSFQQNLYYLFSQFDNELRRGKSIDGMIDKLERGDWVTSIPLGYTNLNPGKGKTPKIVVNDDGKLLRQAFHWKANEDITYEEMAKRLKAKGLTIRSKLLSNIFRNPFYCGLMACSLIPGKVIKGNHEPLVSKELFLKVHGLLNGNTYGYSSDEQNLPLRQFVRSYECGTPYTGYVVRKKGLYYYKNNRKGSKENRSAKIMHKKFTELLSQYQLSNKGSALALREMMLYTFTKHHEEALQQNKIFKKKIEVLDSKLERLEERFVFDEITREQYNKFSSKIITEKYEIEEQQISEGIDLSNLDKAIDKALQYSLKLPDLWVSGDLGIKRSLQNMVFPEGVLFDFKNDCYRTTRVNSIFDAIPYFSVSYSQKQKRTNQHNVSLSSMVAPWRIELPTL</sequence>
<evidence type="ECO:0000259" key="3">
    <source>
        <dbReference type="PROSITE" id="PS51736"/>
    </source>
</evidence>
<dbReference type="RefSeq" id="WP_202855294.1">
    <property type="nucleotide sequence ID" value="NZ_JAEUGD010000018.1"/>
</dbReference>
<keyword evidence="2" id="KW-0233">DNA recombination</keyword>
<dbReference type="CDD" id="cd00338">
    <property type="entry name" value="Ser_Recombinase"/>
    <property type="match status" value="1"/>
</dbReference>
<comment type="caution">
    <text evidence="4">The sequence shown here is derived from an EMBL/GenBank/DDBJ whole genome shotgun (WGS) entry which is preliminary data.</text>
</comment>
<dbReference type="GO" id="GO:0000150">
    <property type="term" value="F:DNA strand exchange activity"/>
    <property type="evidence" value="ECO:0007669"/>
    <property type="project" value="InterPro"/>
</dbReference>